<comment type="subcellular location">
    <subcellularLocation>
        <location evidence="3">Endoplasmic reticulum</location>
    </subcellularLocation>
    <subcellularLocation>
        <location evidence="2">Membrane</location>
        <topology evidence="2">Multi-pass membrane protein</topology>
    </subcellularLocation>
</comment>
<keyword evidence="11" id="KW-0256">Endoplasmic reticulum</keyword>
<comment type="catalytic activity">
    <reaction evidence="15">
        <text>a di-trans,poly-cis-dolichyl beta-D-mannosyl phosphate + L-seryl-[protein] = 3-O-(alpha-D-mannosyl)-L-seryl-[protein] + a di-trans,poly-cis-dolichyl phosphate + H(+)</text>
        <dbReference type="Rhea" id="RHEA:17377"/>
        <dbReference type="Rhea" id="RHEA-COMP:9863"/>
        <dbReference type="Rhea" id="RHEA-COMP:13546"/>
        <dbReference type="Rhea" id="RHEA-COMP:19498"/>
        <dbReference type="Rhea" id="RHEA-COMP:19501"/>
        <dbReference type="ChEBI" id="CHEBI:15378"/>
        <dbReference type="ChEBI" id="CHEBI:29999"/>
        <dbReference type="ChEBI" id="CHEBI:57683"/>
        <dbReference type="ChEBI" id="CHEBI:58211"/>
        <dbReference type="ChEBI" id="CHEBI:137321"/>
        <dbReference type="EC" id="2.4.1.109"/>
    </reaction>
</comment>
<feature type="repeat" description="TPR" evidence="16">
    <location>
        <begin position="266"/>
        <end position="299"/>
    </location>
</feature>
<evidence type="ECO:0000256" key="7">
    <source>
        <dbReference type="ARBA" id="ARBA00022679"/>
    </source>
</evidence>
<evidence type="ECO:0000256" key="5">
    <source>
        <dbReference type="ARBA" id="ARBA00007882"/>
    </source>
</evidence>
<evidence type="ECO:0000256" key="17">
    <source>
        <dbReference type="SAM" id="Phobius"/>
    </source>
</evidence>
<accession>A0A914VJD2</accession>
<dbReference type="PANTHER" id="PTHR44216">
    <property type="entry name" value="PROTEIN O-MANNOSYL-TRANSFERASE TMTC2"/>
    <property type="match status" value="1"/>
</dbReference>
<feature type="transmembrane region" description="Helical" evidence="17">
    <location>
        <begin position="195"/>
        <end position="215"/>
    </location>
</feature>
<dbReference type="WBParaSite" id="PSAMB.scaffold2037size25874.g16047.t1">
    <property type="protein sequence ID" value="PSAMB.scaffold2037size25874.g16047.t1"/>
    <property type="gene ID" value="PSAMB.scaffold2037size25874.g16047"/>
</dbReference>
<dbReference type="InterPro" id="IPR019734">
    <property type="entry name" value="TPR_rpt"/>
</dbReference>
<dbReference type="SMART" id="SM00028">
    <property type="entry name" value="TPR"/>
    <property type="match status" value="9"/>
</dbReference>
<dbReference type="SUPFAM" id="SSF48452">
    <property type="entry name" value="TPR-like"/>
    <property type="match status" value="1"/>
</dbReference>
<dbReference type="Pfam" id="PF13181">
    <property type="entry name" value="TPR_8"/>
    <property type="match status" value="1"/>
</dbReference>
<keyword evidence="9" id="KW-0677">Repeat</keyword>
<evidence type="ECO:0000256" key="16">
    <source>
        <dbReference type="PROSITE-ProRule" id="PRU00339"/>
    </source>
</evidence>
<dbReference type="EC" id="2.4.1.109" evidence="6"/>
<dbReference type="Gene3D" id="1.25.40.10">
    <property type="entry name" value="Tetratricopeptide repeat domain"/>
    <property type="match status" value="4"/>
</dbReference>
<dbReference type="InterPro" id="IPR052384">
    <property type="entry name" value="TMTC_O-mannosyltransferase"/>
</dbReference>
<comment type="similarity">
    <text evidence="5">Belongs to the TMTC family.</text>
</comment>
<evidence type="ECO:0000256" key="9">
    <source>
        <dbReference type="ARBA" id="ARBA00022737"/>
    </source>
</evidence>
<protein>
    <recommendedName>
        <fullName evidence="6">dolichyl-phosphate-mannose--protein mannosyltransferase</fullName>
        <ecNumber evidence="6">2.4.1.109</ecNumber>
    </recommendedName>
</protein>
<evidence type="ECO:0000256" key="1">
    <source>
        <dbReference type="ARBA" id="ARBA00003582"/>
    </source>
</evidence>
<evidence type="ECO:0000259" key="18">
    <source>
        <dbReference type="Pfam" id="PF08409"/>
    </source>
</evidence>
<dbReference type="Pfam" id="PF13414">
    <property type="entry name" value="TPR_11"/>
    <property type="match status" value="1"/>
</dbReference>
<dbReference type="GO" id="GO:0004169">
    <property type="term" value="F:dolichyl-phosphate-mannose-protein mannosyltransferase activity"/>
    <property type="evidence" value="ECO:0007669"/>
    <property type="project" value="UniProtKB-EC"/>
</dbReference>
<keyword evidence="8 17" id="KW-0812">Transmembrane</keyword>
<evidence type="ECO:0000256" key="11">
    <source>
        <dbReference type="ARBA" id="ARBA00022824"/>
    </source>
</evidence>
<keyword evidence="13 17" id="KW-0472">Membrane</keyword>
<evidence type="ECO:0000256" key="4">
    <source>
        <dbReference type="ARBA" id="ARBA00004922"/>
    </source>
</evidence>
<evidence type="ECO:0000256" key="8">
    <source>
        <dbReference type="ARBA" id="ARBA00022692"/>
    </source>
</evidence>
<evidence type="ECO:0000256" key="2">
    <source>
        <dbReference type="ARBA" id="ARBA00004141"/>
    </source>
</evidence>
<keyword evidence="19" id="KW-1185">Reference proteome</keyword>
<dbReference type="Proteomes" id="UP000887566">
    <property type="component" value="Unplaced"/>
</dbReference>
<dbReference type="PANTHER" id="PTHR44216:SF3">
    <property type="entry name" value="PROTEIN O-MANNOSYL-TRANSFERASE TMTC2"/>
    <property type="match status" value="1"/>
</dbReference>
<dbReference type="AlphaFoldDB" id="A0A914VJD2"/>
<keyword evidence="10 16" id="KW-0802">TPR repeat</keyword>
<feature type="repeat" description="TPR" evidence="16">
    <location>
        <begin position="300"/>
        <end position="333"/>
    </location>
</feature>
<evidence type="ECO:0000256" key="14">
    <source>
        <dbReference type="ARBA" id="ARBA00045085"/>
    </source>
</evidence>
<evidence type="ECO:0000256" key="6">
    <source>
        <dbReference type="ARBA" id="ARBA00012839"/>
    </source>
</evidence>
<proteinExistence type="inferred from homology"/>
<feature type="transmembrane region" description="Helical" evidence="17">
    <location>
        <begin position="168"/>
        <end position="189"/>
    </location>
</feature>
<evidence type="ECO:0000313" key="20">
    <source>
        <dbReference type="WBParaSite" id="PSAMB.scaffold2037size25874.g16047.t1"/>
    </source>
</evidence>
<feature type="transmembrane region" description="Helical" evidence="17">
    <location>
        <begin position="227"/>
        <end position="244"/>
    </location>
</feature>
<name>A0A914VJD2_9BILA</name>
<feature type="repeat" description="TPR" evidence="16">
    <location>
        <begin position="554"/>
        <end position="587"/>
    </location>
</feature>
<dbReference type="GO" id="GO:0005789">
    <property type="term" value="C:endoplasmic reticulum membrane"/>
    <property type="evidence" value="ECO:0007669"/>
    <property type="project" value="TreeGrafter"/>
</dbReference>
<dbReference type="InterPro" id="IPR011990">
    <property type="entry name" value="TPR-like_helical_dom_sf"/>
</dbReference>
<sequence length="603" mass="68418">MNFAAPFFSPSDNPAAFDSSVVTRTLTFLYLPIFNLRLLTIPDQLSFDWSMDSIPLVRSIADSRAIISLIFYCTFAIVSRILLNQLLARGQSTEATDTPISARRSPSPKLDINANIRRRHPFEKDNRCVDYHCVSPKVCNEQKSAFSFDDTDVEAHCNSLDTFQEITLALSLLVLPFIPASNLVAYVGFVVAERVLYLPSVGFCILLTLAIRSCRNRWRRDRRAEKLLYFACCGVLFFMAARTWRRNCDWQSEESLYSSGIAINPAKAYSNLGNVLARKQKTAEAENAYRKALSFRSNMADTYYNLGSLLQERKRHAEAVDSYKLAISYRNNLAAAHLNLGLCQWTLGHLKEAEEIFIACAKLNGANLKDPKAHRNAQTSCEYNCGRLLAEQGRFSNAIEAYNSALGRLSVDDHYPSTASLYNMLGEAYAKLGRLEQAETFYRKALAEKHNHVPAHLTMGHLRLKQQQNEEALKWFETAVQLSPDDVLVHQHLGQFYQQTHAPERALDSFKTAHKLDETNFDILFALANAYRQLSKNEEAERCYQSLVELRPDASALASYGAILHLNKKYAEAETAYLKALTIKPDDKMTTENLQKLRRLMRR</sequence>
<evidence type="ECO:0000256" key="3">
    <source>
        <dbReference type="ARBA" id="ARBA00004240"/>
    </source>
</evidence>
<dbReference type="PROSITE" id="PS50005">
    <property type="entry name" value="TPR"/>
    <property type="match status" value="6"/>
</dbReference>
<comment type="function">
    <text evidence="1">Transfers mannosyl residues to the hydroxyl group of serine or threonine residues.</text>
</comment>
<feature type="repeat" description="TPR" evidence="16">
    <location>
        <begin position="487"/>
        <end position="520"/>
    </location>
</feature>
<evidence type="ECO:0000256" key="13">
    <source>
        <dbReference type="ARBA" id="ARBA00023136"/>
    </source>
</evidence>
<dbReference type="InterPro" id="IPR013618">
    <property type="entry name" value="TMTC_DUF1736"/>
</dbReference>
<evidence type="ECO:0000256" key="10">
    <source>
        <dbReference type="ARBA" id="ARBA00022803"/>
    </source>
</evidence>
<reference evidence="20" key="1">
    <citation type="submission" date="2022-11" db="UniProtKB">
        <authorList>
            <consortium name="WormBaseParasite"/>
        </authorList>
    </citation>
    <scope>IDENTIFICATION</scope>
</reference>
<dbReference type="Pfam" id="PF13432">
    <property type="entry name" value="TPR_16"/>
    <property type="match status" value="1"/>
</dbReference>
<evidence type="ECO:0000256" key="12">
    <source>
        <dbReference type="ARBA" id="ARBA00022989"/>
    </source>
</evidence>
<feature type="transmembrane region" description="Helical" evidence="17">
    <location>
        <begin position="65"/>
        <end position="83"/>
    </location>
</feature>
<dbReference type="Pfam" id="PF13424">
    <property type="entry name" value="TPR_12"/>
    <property type="match status" value="2"/>
</dbReference>
<evidence type="ECO:0000256" key="15">
    <source>
        <dbReference type="ARBA" id="ARBA00045102"/>
    </source>
</evidence>
<organism evidence="19 20">
    <name type="scientific">Plectus sambesii</name>
    <dbReference type="NCBI Taxonomy" id="2011161"/>
    <lineage>
        <taxon>Eukaryota</taxon>
        <taxon>Metazoa</taxon>
        <taxon>Ecdysozoa</taxon>
        <taxon>Nematoda</taxon>
        <taxon>Chromadorea</taxon>
        <taxon>Plectida</taxon>
        <taxon>Plectina</taxon>
        <taxon>Plectoidea</taxon>
        <taxon>Plectidae</taxon>
        <taxon>Plectus</taxon>
    </lineage>
</organism>
<feature type="domain" description="DUF1736" evidence="18">
    <location>
        <begin position="3"/>
        <end position="75"/>
    </location>
</feature>
<dbReference type="Pfam" id="PF08409">
    <property type="entry name" value="TMTC_DUF1736"/>
    <property type="match status" value="1"/>
</dbReference>
<comment type="pathway">
    <text evidence="4">Protein modification; protein glycosylation.</text>
</comment>
<evidence type="ECO:0000313" key="19">
    <source>
        <dbReference type="Proteomes" id="UP000887566"/>
    </source>
</evidence>
<feature type="repeat" description="TPR" evidence="16">
    <location>
        <begin position="419"/>
        <end position="452"/>
    </location>
</feature>
<feature type="repeat" description="TPR" evidence="16">
    <location>
        <begin position="453"/>
        <end position="486"/>
    </location>
</feature>
<comment type="catalytic activity">
    <reaction evidence="14">
        <text>a di-trans,poly-cis-dolichyl beta-D-mannosyl phosphate + L-threonyl-[protein] = 3-O-(alpha-D-mannosyl)-L-threonyl-[protein] + a di-trans,poly-cis-dolichyl phosphate + H(+)</text>
        <dbReference type="Rhea" id="RHEA:53396"/>
        <dbReference type="Rhea" id="RHEA-COMP:11060"/>
        <dbReference type="Rhea" id="RHEA-COMP:13547"/>
        <dbReference type="Rhea" id="RHEA-COMP:19498"/>
        <dbReference type="Rhea" id="RHEA-COMP:19501"/>
        <dbReference type="ChEBI" id="CHEBI:15378"/>
        <dbReference type="ChEBI" id="CHEBI:30013"/>
        <dbReference type="ChEBI" id="CHEBI:57683"/>
        <dbReference type="ChEBI" id="CHEBI:58211"/>
        <dbReference type="ChEBI" id="CHEBI:137323"/>
        <dbReference type="EC" id="2.4.1.109"/>
    </reaction>
</comment>
<keyword evidence="12 17" id="KW-1133">Transmembrane helix</keyword>
<keyword evidence="7" id="KW-0808">Transferase</keyword>